<evidence type="ECO:0000313" key="3">
    <source>
        <dbReference type="Proteomes" id="UP000286045"/>
    </source>
</evidence>
<dbReference type="Proteomes" id="UP000286045">
    <property type="component" value="Unassembled WGS sequence"/>
</dbReference>
<keyword evidence="3" id="KW-1185">Reference proteome</keyword>
<feature type="compositionally biased region" description="Basic and acidic residues" evidence="1">
    <location>
        <begin position="452"/>
        <end position="476"/>
    </location>
</feature>
<sequence>MGGLAFASGPNPVFTPRMRPEVYYAVRDRCQEKLRELFVAVATPIEGPAKTDFGDIDLFVAWSRHDVFPPLESVPFGDSPESPQEAISRALGAIQWKSDNSHTMTMAIPWPGDFPFGNTEAQLTEQNIDEDERSAKDPKPTGIQVDIHICKTLDYLQWMLFKQAHGDLWNLLGSTIRPFGLTIDEEALYVRIPEIEEINRTEAKVLLSKEPGKILHFLGLKYDDKQWEEPFASDEDIYEYASTCRLFWVKPKISVDDDGDAGNLEVGGGSEEGEAAVADKRKLKSNDRRRMNSRPLFRKFIEGWIPACRASGRFSSPSPTRDEVRQQVFEYFPGVQATYDSRITKWRVKRQRETLWKQVIKPAVPADLDVHRRGSCTSALKKIILNGDASFDGIAIPPALKDENELFDEDAVRTWVEDNWPTVLDVAWKMNQRRFAETMERKAAKKRTVSGSEKRAEETPRTEAARAGDLSERPEI</sequence>
<dbReference type="EMBL" id="RYZI01000659">
    <property type="protein sequence ID" value="RWA03959.1"/>
    <property type="molecule type" value="Genomic_DNA"/>
</dbReference>
<evidence type="ECO:0000313" key="2">
    <source>
        <dbReference type="EMBL" id="RWA03959.1"/>
    </source>
</evidence>
<gene>
    <name evidence="2" type="ORF">EKO27_g11146</name>
</gene>
<name>A0A439CP78_9PEZI</name>
<proteinExistence type="predicted"/>
<protein>
    <submittedName>
        <fullName evidence="2">Uncharacterized protein</fullName>
    </submittedName>
</protein>
<accession>A0A439CP78</accession>
<dbReference type="STRING" id="363999.A0A439CP78"/>
<reference evidence="2 3" key="1">
    <citation type="submission" date="2018-12" db="EMBL/GenBank/DDBJ databases">
        <title>Draft genome sequence of Xylaria grammica IHI A82.</title>
        <authorList>
            <person name="Buettner E."/>
            <person name="Kellner H."/>
        </authorList>
    </citation>
    <scope>NUCLEOTIDE SEQUENCE [LARGE SCALE GENOMIC DNA]</scope>
    <source>
        <strain evidence="2 3">IHI A82</strain>
    </source>
</reference>
<comment type="caution">
    <text evidence="2">The sequence shown here is derived from an EMBL/GenBank/DDBJ whole genome shotgun (WGS) entry which is preliminary data.</text>
</comment>
<organism evidence="2 3">
    <name type="scientific">Xylaria grammica</name>
    <dbReference type="NCBI Taxonomy" id="363999"/>
    <lineage>
        <taxon>Eukaryota</taxon>
        <taxon>Fungi</taxon>
        <taxon>Dikarya</taxon>
        <taxon>Ascomycota</taxon>
        <taxon>Pezizomycotina</taxon>
        <taxon>Sordariomycetes</taxon>
        <taxon>Xylariomycetidae</taxon>
        <taxon>Xylariales</taxon>
        <taxon>Xylariaceae</taxon>
        <taxon>Xylaria</taxon>
    </lineage>
</organism>
<feature type="region of interest" description="Disordered" evidence="1">
    <location>
        <begin position="439"/>
        <end position="476"/>
    </location>
</feature>
<dbReference type="AlphaFoldDB" id="A0A439CP78"/>
<evidence type="ECO:0000256" key="1">
    <source>
        <dbReference type="SAM" id="MobiDB-lite"/>
    </source>
</evidence>